<organism evidence="8 9">
    <name type="scientific">Kineothrix sedimenti</name>
    <dbReference type="NCBI Taxonomy" id="3123317"/>
    <lineage>
        <taxon>Bacteria</taxon>
        <taxon>Bacillati</taxon>
        <taxon>Bacillota</taxon>
        <taxon>Clostridia</taxon>
        <taxon>Lachnospirales</taxon>
        <taxon>Lachnospiraceae</taxon>
        <taxon>Kineothrix</taxon>
    </lineage>
</organism>
<evidence type="ECO:0000259" key="6">
    <source>
        <dbReference type="Pfam" id="PF01276"/>
    </source>
</evidence>
<feature type="domain" description="Orn/Lys/Arg decarboxylase C-terminal" evidence="7">
    <location>
        <begin position="364"/>
        <end position="461"/>
    </location>
</feature>
<comment type="cofactor">
    <cofactor evidence="1">
        <name>pyridoxal 5'-phosphate</name>
        <dbReference type="ChEBI" id="CHEBI:597326"/>
    </cofactor>
</comment>
<keyword evidence="8" id="KW-0808">Transferase</keyword>
<evidence type="ECO:0000256" key="5">
    <source>
        <dbReference type="ARBA" id="ARBA00023239"/>
    </source>
</evidence>
<comment type="similarity">
    <text evidence="2">Belongs to the Orn/Lys/Arg decarboxylase class-I family.</text>
</comment>
<evidence type="ECO:0000313" key="8">
    <source>
        <dbReference type="EMBL" id="XAH74297.1"/>
    </source>
</evidence>
<name>A0ABZ3EVM3_9FIRM</name>
<dbReference type="PANTHER" id="PTHR43277">
    <property type="entry name" value="ARGININE DECARBOXYLASE"/>
    <property type="match status" value="1"/>
</dbReference>
<dbReference type="RefSeq" id="WP_342757890.1">
    <property type="nucleotide sequence ID" value="NZ_CP146256.1"/>
</dbReference>
<dbReference type="SUPFAM" id="SSF55904">
    <property type="entry name" value="Ornithine decarboxylase C-terminal domain"/>
    <property type="match status" value="1"/>
</dbReference>
<dbReference type="Pfam" id="PF03711">
    <property type="entry name" value="OKR_DC_1_C"/>
    <property type="match status" value="1"/>
</dbReference>
<gene>
    <name evidence="8" type="ORF">V6984_00605</name>
</gene>
<dbReference type="EMBL" id="CP146256">
    <property type="protein sequence ID" value="XAH74297.1"/>
    <property type="molecule type" value="Genomic_DNA"/>
</dbReference>
<keyword evidence="3" id="KW-0210">Decarboxylase</keyword>
<sequence>MSDLFEQLEKYRDSDYYPFHMPGHKRNAVGKCGRALEAAYGIDITEIDGFDNLHQPQGILRKAQQEAAKLYGAEETFFLVNGSTCGILSAIFAVTQRGDRLLVARNCHKSVYYAVYLQELQVSYLYPDIVKKYNIADAVAPESVERLLEEQPDIAAVIITSPTYEGVVSDIGKIADITHRYGKPLIVDEAHGAHFGFHEAFPENAVRQGADIVIHSVHKTLPAMTQTALLHVNGKLVNRERLKRYLKAFQTSSPSYVLMASIDSCMNLMKTKGRQLLEQLLDYRDSFIKEIAGCRYLEIMDMQRIPDCRMQVMDPTKVVISIKNGELTGQQLYDILREKYHLQLEMAADGYVLAMLSPIDRQEGLERLAKALLEIDNEITASVADIQEERVLAPLEIMMSIAKAIALSDEKGYHYIPVREAQGRTSAEFINLYPPGVPIVVPGEKIEGGTVEAIDSYLRAGLHVQGAQDGMLKVLESVNESKKKLNKRR</sequence>
<protein>
    <submittedName>
        <fullName evidence="8">Aminotransferase class I/II-fold pyridoxal phosphate-dependent enzyme</fullName>
    </submittedName>
</protein>
<dbReference type="Gene3D" id="3.40.640.10">
    <property type="entry name" value="Type I PLP-dependent aspartate aminotransferase-like (Major domain)"/>
    <property type="match status" value="1"/>
</dbReference>
<dbReference type="InterPro" id="IPR036633">
    <property type="entry name" value="Prn/Lys/Arg_de-COase_C_sf"/>
</dbReference>
<evidence type="ECO:0000256" key="4">
    <source>
        <dbReference type="ARBA" id="ARBA00022898"/>
    </source>
</evidence>
<evidence type="ECO:0000256" key="1">
    <source>
        <dbReference type="ARBA" id="ARBA00001933"/>
    </source>
</evidence>
<dbReference type="InterPro" id="IPR008286">
    <property type="entry name" value="Prn/Lys/Arg_de-COase_C"/>
</dbReference>
<keyword evidence="8" id="KW-0032">Aminotransferase</keyword>
<keyword evidence="5" id="KW-0456">Lyase</keyword>
<feature type="domain" description="Orn/Lys/Arg decarboxylases family 1 pyridoxal-P attachment site" evidence="6">
    <location>
        <begin position="4"/>
        <end position="317"/>
    </location>
</feature>
<dbReference type="Proteomes" id="UP001451571">
    <property type="component" value="Chromosome"/>
</dbReference>
<evidence type="ECO:0000256" key="3">
    <source>
        <dbReference type="ARBA" id="ARBA00022793"/>
    </source>
</evidence>
<keyword evidence="4" id="KW-0663">Pyridoxal phosphate</keyword>
<reference evidence="8 9" key="1">
    <citation type="submission" date="2024-02" db="EMBL/GenBank/DDBJ databases">
        <title>Bacterial strain from lacustrine sediment.</title>
        <authorList>
            <person name="Petit C."/>
            <person name="Fadhlaoui K."/>
        </authorList>
    </citation>
    <scope>NUCLEOTIDE SEQUENCE [LARGE SCALE GENOMIC DNA]</scope>
    <source>
        <strain evidence="8 9">IPX-CK</strain>
    </source>
</reference>
<evidence type="ECO:0000256" key="2">
    <source>
        <dbReference type="ARBA" id="ARBA00010671"/>
    </source>
</evidence>
<keyword evidence="9" id="KW-1185">Reference proteome</keyword>
<dbReference type="InterPro" id="IPR015421">
    <property type="entry name" value="PyrdxlP-dep_Trfase_major"/>
</dbReference>
<proteinExistence type="inferred from homology"/>
<evidence type="ECO:0000313" key="9">
    <source>
        <dbReference type="Proteomes" id="UP001451571"/>
    </source>
</evidence>
<dbReference type="SUPFAM" id="SSF53383">
    <property type="entry name" value="PLP-dependent transferases"/>
    <property type="match status" value="1"/>
</dbReference>
<dbReference type="InterPro" id="IPR052357">
    <property type="entry name" value="Orn_Lys_Arg_decarboxylase-I"/>
</dbReference>
<dbReference type="GO" id="GO:0008483">
    <property type="term" value="F:transaminase activity"/>
    <property type="evidence" value="ECO:0007669"/>
    <property type="project" value="UniProtKB-KW"/>
</dbReference>
<dbReference type="PANTHER" id="PTHR43277:SF3">
    <property type="entry name" value="DECARBOXYLASE, PUTATIVE-RELATED"/>
    <property type="match status" value="1"/>
</dbReference>
<dbReference type="InterPro" id="IPR000310">
    <property type="entry name" value="Orn/Lys/Arg_deCO2ase_major_dom"/>
</dbReference>
<dbReference type="InterPro" id="IPR015424">
    <property type="entry name" value="PyrdxlP-dep_Trfase"/>
</dbReference>
<dbReference type="Pfam" id="PF01276">
    <property type="entry name" value="OKR_DC_1"/>
    <property type="match status" value="1"/>
</dbReference>
<dbReference type="Gene3D" id="3.90.105.10">
    <property type="entry name" value="Molybdopterin biosynthesis moea protein, domain 2"/>
    <property type="match status" value="1"/>
</dbReference>
<accession>A0ABZ3EVM3</accession>
<evidence type="ECO:0000259" key="7">
    <source>
        <dbReference type="Pfam" id="PF03711"/>
    </source>
</evidence>